<evidence type="ECO:0000256" key="6">
    <source>
        <dbReference type="ARBA" id="ARBA00022741"/>
    </source>
</evidence>
<dbReference type="SUPFAM" id="SSF51246">
    <property type="entry name" value="Rudiment single hybrid motif"/>
    <property type="match status" value="1"/>
</dbReference>
<feature type="domain" description="ATP-grasp" evidence="13">
    <location>
        <begin position="113"/>
        <end position="309"/>
    </location>
</feature>
<dbReference type="InterPro" id="IPR015797">
    <property type="entry name" value="NUDIX_hydrolase-like_dom_sf"/>
</dbReference>
<dbReference type="Pfam" id="PF00289">
    <property type="entry name" value="Biotin_carb_N"/>
    <property type="match status" value="1"/>
</dbReference>
<evidence type="ECO:0000256" key="9">
    <source>
        <dbReference type="ARBA" id="ARBA00023267"/>
    </source>
</evidence>
<dbReference type="GO" id="GO:0003989">
    <property type="term" value="F:acetyl-CoA carboxylase activity"/>
    <property type="evidence" value="ECO:0007669"/>
    <property type="project" value="UniProtKB-EC"/>
</dbReference>
<keyword evidence="6 11" id="KW-0547">Nucleotide-binding</keyword>
<comment type="cofactor">
    <cofactor evidence="1">
        <name>biotin</name>
        <dbReference type="ChEBI" id="CHEBI:57586"/>
    </cofactor>
</comment>
<evidence type="ECO:0000256" key="1">
    <source>
        <dbReference type="ARBA" id="ARBA00001953"/>
    </source>
</evidence>
<dbReference type="GO" id="GO:0005524">
    <property type="term" value="F:ATP binding"/>
    <property type="evidence" value="ECO:0007669"/>
    <property type="project" value="UniProtKB-UniRule"/>
</dbReference>
<dbReference type="InterPro" id="IPR011761">
    <property type="entry name" value="ATP-grasp"/>
</dbReference>
<evidence type="ECO:0000256" key="5">
    <source>
        <dbReference type="ARBA" id="ARBA00022598"/>
    </source>
</evidence>
<dbReference type="KEGG" id="arep:ID810_02085"/>
<feature type="region of interest" description="Disordered" evidence="12">
    <location>
        <begin position="596"/>
        <end position="615"/>
    </location>
</feature>
<evidence type="ECO:0000256" key="7">
    <source>
        <dbReference type="ARBA" id="ARBA00022801"/>
    </source>
</evidence>
<feature type="region of interest" description="Disordered" evidence="12">
    <location>
        <begin position="1116"/>
        <end position="1141"/>
    </location>
</feature>
<dbReference type="Pfam" id="PF02786">
    <property type="entry name" value="CPSase_L_D2"/>
    <property type="match status" value="1"/>
</dbReference>
<evidence type="ECO:0000256" key="10">
    <source>
        <dbReference type="ARBA" id="ARBA00023268"/>
    </source>
</evidence>
<dbReference type="UniPathway" id="UPA00655">
    <property type="reaction ID" value="UER00711"/>
</dbReference>
<sequence>MRRLLVAARSGTALRLARSARALGLTPVGVFTAVDRDNLWLQALDDAVEIGAYDDVDALVAAALDLKADALHPGVGFAAESAALARAVGAAGLTWVGPSAEALDLLTDKLALAGLARRLGVPAPLSLPVGTVGTEDLDEVLALVPGPAVVKTVHGGGGRGVVVLPGAQDPARGQRARHALASLADLGPLMLQEAVGGARHVEVQALADASGHLVTLGTRECSVQRRSQKVLEEAPAPFLTKGVVSALEEYTRALLGAAGLTGAATCEFLVPADGEPLLLEVNARLQVEHAVTEEVTGADLVRAQLLLAQGADLEHALDGLEHDGGRVPVRGHAVEARLYAEDPDTLLPESGDVLGLAVPLSLKAERSRAAAGLPAGLPRLRTERSVFAGDALVPGVSDPLALLVAVGQDRQEALDALDEALAEVSVRGVRTLGPLLREALAHPDLRAEDGCEAGWTGEDEDEAGLTVTTRWLEEVLRPGVGSPAETTTAPTDPTPGVGSPAETTTAPTDPTPGVGSPADATNPDGALVLRAPMAGTVVAVEQGRMSEGRPVVVLEAMKMRVPVPAPIEGDVSPEPGAVVGTTVRAGERLALLTPTVRTAGPAAPPPTAAPRDATSRVTALADPGSLSDVVNDDAVLTARLRLDGREAVVWAQDPTVRGGTIGLAGARRVAALIDRAADQVLPVICLLDGGGARVQEGVDALGGVGLILAAQTRAHARTVQVGLVLGPAAGGAAYAPALTDVLVMVEGRGQVFLTGPAVLTSSTGERVDAEALGGARVHAERAGTAHLTVPDEAGAWRAVRRLLAYAPTGTREVRALPLRPGGAGTAVRPSDAGTVLVVPEDLSEAYDVRTLLARLVDRGDLLELRGSWATSVVTGLARIEGVPVGVVATQPLSLAGALTPQASQKITEHLALCRRLGPGVLTVVDTPGFLPGPEAEATGTVRHGAALVAAYAAFSSEGGRLITLVTRRAYGGAQVALGSKALSGALTLAWPGARLGVMDADSAVNLTSRRALARAAQEGQDAGALRRRLVAEQEGRESAGVAHEAGWVDEIVRPGATRARIAAALTAGDAPAVRLAPSGSQRHPGDGWVDCACGRRHWGLNGAAGLLVWRRSLPQAPGSMGDNGPADGIGERQSADRAGDGGPRLEVLLQLRAWWTHRGGTWGLPGGAVADGEEPAEAALREVEEETGLLARLLVLGGAQIQEHGTWRYTTLTAQAPSEAAWDLVLPVDRESSGLAWVVLTASTGEDGIRRWAPPHPPTREGVRSPLLPALSAVWEELAALLPQP</sequence>
<keyword evidence="8 11" id="KW-0067">ATP-binding</keyword>
<evidence type="ECO:0000313" key="19">
    <source>
        <dbReference type="Proteomes" id="UP000594637"/>
    </source>
</evidence>
<dbReference type="InterPro" id="IPR001882">
    <property type="entry name" value="Biotin_BS"/>
</dbReference>
<dbReference type="InterPro" id="IPR034733">
    <property type="entry name" value="AcCoA_carboxyl_beta"/>
</dbReference>
<gene>
    <name evidence="18" type="ORF">ID810_02085</name>
</gene>
<feature type="compositionally biased region" description="Low complexity" evidence="12">
    <location>
        <begin position="483"/>
        <end position="512"/>
    </location>
</feature>
<dbReference type="GO" id="GO:0004658">
    <property type="term" value="F:propionyl-CoA carboxylase activity"/>
    <property type="evidence" value="ECO:0007669"/>
    <property type="project" value="TreeGrafter"/>
</dbReference>
<keyword evidence="9" id="KW-0092">Biotin</keyword>
<dbReference type="Proteomes" id="UP000594637">
    <property type="component" value="Chromosome"/>
</dbReference>
<dbReference type="SUPFAM" id="SSF52096">
    <property type="entry name" value="ClpP/crotonase"/>
    <property type="match status" value="2"/>
</dbReference>
<evidence type="ECO:0000259" key="13">
    <source>
        <dbReference type="PROSITE" id="PS50975"/>
    </source>
</evidence>
<dbReference type="PROSITE" id="PS00893">
    <property type="entry name" value="NUDIX_BOX"/>
    <property type="match status" value="1"/>
</dbReference>
<accession>A0A7T0LLF5</accession>
<evidence type="ECO:0000313" key="18">
    <source>
        <dbReference type="EMBL" id="QPL05792.1"/>
    </source>
</evidence>
<evidence type="ECO:0000259" key="17">
    <source>
        <dbReference type="PROSITE" id="PS51462"/>
    </source>
</evidence>
<feature type="domain" description="Biotin carboxylation" evidence="14">
    <location>
        <begin position="1"/>
        <end position="460"/>
    </location>
</feature>
<dbReference type="PANTHER" id="PTHR43842:SF2">
    <property type="entry name" value="PROPIONYL-COA CARBOXYLASE BETA CHAIN, MITOCHONDRIAL"/>
    <property type="match status" value="1"/>
</dbReference>
<evidence type="ECO:0000256" key="8">
    <source>
        <dbReference type="ARBA" id="ARBA00022840"/>
    </source>
</evidence>
<evidence type="ECO:0000259" key="14">
    <source>
        <dbReference type="PROSITE" id="PS50979"/>
    </source>
</evidence>
<dbReference type="SMART" id="SM00878">
    <property type="entry name" value="Biotin_carb_C"/>
    <property type="match status" value="1"/>
</dbReference>
<dbReference type="SUPFAM" id="SSF55811">
    <property type="entry name" value="Nudix"/>
    <property type="match status" value="1"/>
</dbReference>
<dbReference type="RefSeq" id="WP_195858794.1">
    <property type="nucleotide sequence ID" value="NZ_CP063989.1"/>
</dbReference>
<dbReference type="InterPro" id="IPR029045">
    <property type="entry name" value="ClpP/crotonase-like_dom_sf"/>
</dbReference>
<dbReference type="Gene3D" id="2.40.50.100">
    <property type="match status" value="1"/>
</dbReference>
<protein>
    <recommendedName>
        <fullName evidence="4">acetyl-CoA carboxylase</fullName>
        <ecNumber evidence="4">6.4.1.2</ecNumber>
    </recommendedName>
</protein>
<dbReference type="InterPro" id="IPR011763">
    <property type="entry name" value="COA_CT_C"/>
</dbReference>
<dbReference type="InterPro" id="IPR016185">
    <property type="entry name" value="PreATP-grasp_dom_sf"/>
</dbReference>
<comment type="pathway">
    <text evidence="2">Lipid metabolism; malonyl-CoA biosynthesis; malonyl-CoA from acetyl-CoA: step 1/1.</text>
</comment>
<dbReference type="InterPro" id="IPR020084">
    <property type="entry name" value="NUDIX_hydrolase_CS"/>
</dbReference>
<evidence type="ECO:0000259" key="16">
    <source>
        <dbReference type="PROSITE" id="PS50989"/>
    </source>
</evidence>
<evidence type="ECO:0000256" key="2">
    <source>
        <dbReference type="ARBA" id="ARBA00004956"/>
    </source>
</evidence>
<keyword evidence="10" id="KW-0511">Multifunctional enzyme</keyword>
<dbReference type="GO" id="GO:0046872">
    <property type="term" value="F:metal ion binding"/>
    <property type="evidence" value="ECO:0007669"/>
    <property type="project" value="InterPro"/>
</dbReference>
<evidence type="ECO:0000256" key="11">
    <source>
        <dbReference type="PROSITE-ProRule" id="PRU00409"/>
    </source>
</evidence>
<dbReference type="PROSITE" id="PS50980">
    <property type="entry name" value="COA_CT_NTER"/>
    <property type="match status" value="1"/>
</dbReference>
<dbReference type="PANTHER" id="PTHR43842">
    <property type="entry name" value="PROPIONYL-COA CARBOXYLASE BETA CHAIN"/>
    <property type="match status" value="1"/>
</dbReference>
<dbReference type="Pfam" id="PF00364">
    <property type="entry name" value="Biotin_lipoyl"/>
    <property type="match status" value="1"/>
</dbReference>
<keyword evidence="5" id="KW-0436">Ligase</keyword>
<dbReference type="InterPro" id="IPR011053">
    <property type="entry name" value="Single_hybrid_motif"/>
</dbReference>
<feature type="domain" description="Nudix hydrolase" evidence="17">
    <location>
        <begin position="1122"/>
        <end position="1264"/>
    </location>
</feature>
<dbReference type="InterPro" id="IPR005481">
    <property type="entry name" value="BC-like_N"/>
</dbReference>
<dbReference type="PROSITE" id="PS51462">
    <property type="entry name" value="NUDIX"/>
    <property type="match status" value="1"/>
</dbReference>
<evidence type="ECO:0000259" key="15">
    <source>
        <dbReference type="PROSITE" id="PS50980"/>
    </source>
</evidence>
<dbReference type="PROSITE" id="PS50989">
    <property type="entry name" value="COA_CT_CTER"/>
    <property type="match status" value="1"/>
</dbReference>
<dbReference type="InterPro" id="IPR011762">
    <property type="entry name" value="COA_CT_N"/>
</dbReference>
<dbReference type="PRINTS" id="PR00502">
    <property type="entry name" value="NUDIXFAMILY"/>
</dbReference>
<dbReference type="InterPro" id="IPR051047">
    <property type="entry name" value="AccD/PCCB"/>
</dbReference>
<dbReference type="EMBL" id="CP063989">
    <property type="protein sequence ID" value="QPL05792.1"/>
    <property type="molecule type" value="Genomic_DNA"/>
</dbReference>
<dbReference type="EC" id="6.4.1.2" evidence="4"/>
<dbReference type="GO" id="GO:0016787">
    <property type="term" value="F:hydrolase activity"/>
    <property type="evidence" value="ECO:0007669"/>
    <property type="project" value="UniProtKB-KW"/>
</dbReference>
<dbReference type="Pfam" id="PF00293">
    <property type="entry name" value="NUDIX"/>
    <property type="match status" value="1"/>
</dbReference>
<keyword evidence="7" id="KW-0378">Hydrolase</keyword>
<dbReference type="PROSITE" id="PS50975">
    <property type="entry name" value="ATP_GRASP"/>
    <property type="match status" value="1"/>
</dbReference>
<dbReference type="InterPro" id="IPR011054">
    <property type="entry name" value="Rudment_hybrid_motif"/>
</dbReference>
<evidence type="ECO:0000256" key="3">
    <source>
        <dbReference type="ARBA" id="ARBA00005582"/>
    </source>
</evidence>
<evidence type="ECO:0000256" key="12">
    <source>
        <dbReference type="SAM" id="MobiDB-lite"/>
    </source>
</evidence>
<dbReference type="PROSITE" id="PS00867">
    <property type="entry name" value="CPSASE_2"/>
    <property type="match status" value="1"/>
</dbReference>
<dbReference type="Gene3D" id="3.90.226.10">
    <property type="entry name" value="2-enoyl-CoA Hydratase, Chain A, domain 1"/>
    <property type="match status" value="2"/>
</dbReference>
<comment type="similarity">
    <text evidence="3">Belongs to the Nudix hydrolase family.</text>
</comment>
<dbReference type="GO" id="GO:2001295">
    <property type="term" value="P:malonyl-CoA biosynthetic process"/>
    <property type="evidence" value="ECO:0007669"/>
    <property type="project" value="UniProtKB-UniPathway"/>
</dbReference>
<dbReference type="SUPFAM" id="SSF52440">
    <property type="entry name" value="PreATP-grasp domain"/>
    <property type="match status" value="1"/>
</dbReference>
<reference evidence="18 19" key="1">
    <citation type="submission" date="2020-11" db="EMBL/GenBank/DDBJ databases">
        <title>Actinomyces sp. ZJ750.</title>
        <authorList>
            <person name="Zhou J."/>
        </authorList>
    </citation>
    <scope>NUCLEOTIDE SEQUENCE [LARGE SCALE GENOMIC DNA]</scope>
    <source>
        <strain evidence="18 19">ZJ750</strain>
    </source>
</reference>
<feature type="compositionally biased region" description="Basic and acidic residues" evidence="12">
    <location>
        <begin position="1129"/>
        <end position="1139"/>
    </location>
</feature>
<dbReference type="SUPFAM" id="SSF56059">
    <property type="entry name" value="Glutathione synthetase ATP-binding domain-like"/>
    <property type="match status" value="1"/>
</dbReference>
<dbReference type="InterPro" id="IPR005479">
    <property type="entry name" value="CPAse_ATP-bd"/>
</dbReference>
<dbReference type="SUPFAM" id="SSF51230">
    <property type="entry name" value="Single hybrid motif"/>
    <property type="match status" value="1"/>
</dbReference>
<dbReference type="InterPro" id="IPR000086">
    <property type="entry name" value="NUDIX_hydrolase_dom"/>
</dbReference>
<dbReference type="Pfam" id="PF01039">
    <property type="entry name" value="Carboxyl_trans"/>
    <property type="match status" value="1"/>
</dbReference>
<dbReference type="Pfam" id="PF02785">
    <property type="entry name" value="Biotin_carb_C"/>
    <property type="match status" value="1"/>
</dbReference>
<organism evidence="18 19">
    <name type="scientific">Actinomyces respiraculi</name>
    <dbReference type="NCBI Taxonomy" id="2744574"/>
    <lineage>
        <taxon>Bacteria</taxon>
        <taxon>Bacillati</taxon>
        <taxon>Actinomycetota</taxon>
        <taxon>Actinomycetes</taxon>
        <taxon>Actinomycetales</taxon>
        <taxon>Actinomycetaceae</taxon>
        <taxon>Actinomyces</taxon>
    </lineage>
</organism>
<dbReference type="InterPro" id="IPR005482">
    <property type="entry name" value="Biotin_COase_C"/>
</dbReference>
<dbReference type="Gene3D" id="3.30.470.20">
    <property type="entry name" value="ATP-grasp fold, B domain"/>
    <property type="match status" value="1"/>
</dbReference>
<feature type="domain" description="CoA carboxyltransferase N-terminal" evidence="15">
    <location>
        <begin position="631"/>
        <end position="818"/>
    </location>
</feature>
<dbReference type="PROSITE" id="PS00188">
    <property type="entry name" value="BIOTIN"/>
    <property type="match status" value="1"/>
</dbReference>
<feature type="region of interest" description="Disordered" evidence="12">
    <location>
        <begin position="477"/>
        <end position="519"/>
    </location>
</feature>
<dbReference type="GO" id="GO:0009317">
    <property type="term" value="C:acetyl-CoA carboxylase complex"/>
    <property type="evidence" value="ECO:0007669"/>
    <property type="project" value="TreeGrafter"/>
</dbReference>
<keyword evidence="19" id="KW-1185">Reference proteome</keyword>
<dbReference type="PROSITE" id="PS50979">
    <property type="entry name" value="BC"/>
    <property type="match status" value="1"/>
</dbReference>
<dbReference type="CDD" id="cd06850">
    <property type="entry name" value="biotinyl_domain"/>
    <property type="match status" value="1"/>
</dbReference>
<dbReference type="InterPro" id="IPR020476">
    <property type="entry name" value="Nudix_hydrolase"/>
</dbReference>
<dbReference type="InterPro" id="IPR000089">
    <property type="entry name" value="Biotin_lipoyl"/>
</dbReference>
<name>A0A7T0LLF5_9ACTO</name>
<evidence type="ECO:0000256" key="4">
    <source>
        <dbReference type="ARBA" id="ARBA00013058"/>
    </source>
</evidence>
<feature type="domain" description="CoA carboxyltransferase C-terminal" evidence="16">
    <location>
        <begin position="825"/>
        <end position="1077"/>
    </location>
</feature>
<proteinExistence type="inferred from homology"/>
<dbReference type="Gene3D" id="3.90.79.10">
    <property type="entry name" value="Nucleoside Triphosphate Pyrophosphohydrolase"/>
    <property type="match status" value="1"/>
</dbReference>
<dbReference type="InterPro" id="IPR011764">
    <property type="entry name" value="Biotin_carboxylation_dom"/>
</dbReference>